<evidence type="ECO:0000256" key="1">
    <source>
        <dbReference type="SAM" id="MobiDB-lite"/>
    </source>
</evidence>
<organism evidence="3 4">
    <name type="scientific">Lepidopterella palustris CBS 459.81</name>
    <dbReference type="NCBI Taxonomy" id="1314670"/>
    <lineage>
        <taxon>Eukaryota</taxon>
        <taxon>Fungi</taxon>
        <taxon>Dikarya</taxon>
        <taxon>Ascomycota</taxon>
        <taxon>Pezizomycotina</taxon>
        <taxon>Dothideomycetes</taxon>
        <taxon>Pleosporomycetidae</taxon>
        <taxon>Mytilinidiales</taxon>
        <taxon>Argynnaceae</taxon>
        <taxon>Lepidopterella</taxon>
    </lineage>
</organism>
<dbReference type="InterPro" id="IPR053185">
    <property type="entry name" value="SET_domain_protein"/>
</dbReference>
<dbReference type="Proteomes" id="UP000250266">
    <property type="component" value="Unassembled WGS sequence"/>
</dbReference>
<dbReference type="SUPFAM" id="SSF82199">
    <property type="entry name" value="SET domain"/>
    <property type="match status" value="1"/>
</dbReference>
<keyword evidence="4" id="KW-1185">Reference proteome</keyword>
<evidence type="ECO:0000313" key="4">
    <source>
        <dbReference type="Proteomes" id="UP000250266"/>
    </source>
</evidence>
<dbReference type="InterPro" id="IPR011990">
    <property type="entry name" value="TPR-like_helical_dom_sf"/>
</dbReference>
<dbReference type="PANTHER" id="PTHR47332">
    <property type="entry name" value="SET DOMAIN-CONTAINING PROTEIN 5"/>
    <property type="match status" value="1"/>
</dbReference>
<gene>
    <name evidence="3" type="ORF">K432DRAFT_381506</name>
</gene>
<name>A0A8E2EC25_9PEZI</name>
<dbReference type="AlphaFoldDB" id="A0A8E2EC25"/>
<dbReference type="Gene3D" id="2.170.270.10">
    <property type="entry name" value="SET domain"/>
    <property type="match status" value="1"/>
</dbReference>
<reference evidence="3 4" key="1">
    <citation type="journal article" date="2016" name="Nat. Commun.">
        <title>Ectomycorrhizal ecology is imprinted in the genome of the dominant symbiotic fungus Cenococcum geophilum.</title>
        <authorList>
            <consortium name="DOE Joint Genome Institute"/>
            <person name="Peter M."/>
            <person name="Kohler A."/>
            <person name="Ohm R.A."/>
            <person name="Kuo A."/>
            <person name="Krutzmann J."/>
            <person name="Morin E."/>
            <person name="Arend M."/>
            <person name="Barry K.W."/>
            <person name="Binder M."/>
            <person name="Choi C."/>
            <person name="Clum A."/>
            <person name="Copeland A."/>
            <person name="Grisel N."/>
            <person name="Haridas S."/>
            <person name="Kipfer T."/>
            <person name="LaButti K."/>
            <person name="Lindquist E."/>
            <person name="Lipzen A."/>
            <person name="Maire R."/>
            <person name="Meier B."/>
            <person name="Mihaltcheva S."/>
            <person name="Molinier V."/>
            <person name="Murat C."/>
            <person name="Poggeler S."/>
            <person name="Quandt C.A."/>
            <person name="Sperisen C."/>
            <person name="Tritt A."/>
            <person name="Tisserant E."/>
            <person name="Crous P.W."/>
            <person name="Henrissat B."/>
            <person name="Nehls U."/>
            <person name="Egli S."/>
            <person name="Spatafora J.W."/>
            <person name="Grigoriev I.V."/>
            <person name="Martin F.M."/>
        </authorList>
    </citation>
    <scope>NUCLEOTIDE SEQUENCE [LARGE SCALE GENOMIC DNA]</scope>
    <source>
        <strain evidence="3 4">CBS 459.81</strain>
    </source>
</reference>
<protein>
    <submittedName>
        <fullName evidence="3">SET domain-containing protein</fullName>
    </submittedName>
</protein>
<feature type="region of interest" description="Disordered" evidence="1">
    <location>
        <begin position="1"/>
        <end position="24"/>
    </location>
</feature>
<accession>A0A8E2EC25</accession>
<dbReference type="EMBL" id="KV744929">
    <property type="protein sequence ID" value="OCK81202.1"/>
    <property type="molecule type" value="Genomic_DNA"/>
</dbReference>
<sequence length="334" mass="36773">MASTTHTNGPIAPTPKPATTSDPASSDLFTLQLIPNKGKGLVAACSIHPGTLLISETPLFAIGSSATERDLATHVRSLPKESQRAFLSLHNSRAGKGDPFSNIVRTNAYPLGPGSDIGGIFPLIARINHSCRPNAQHAWNAKLSRETVYSVRPIAAGDEITLSYSSGGPSIERRKALKEMFGFECACEVCSLPAEDLRVSDERLRKAQLLDEAIGNPKRVMMNPENALADCRELLRLYRDEQIADLRIPRLYYDAFQICAMHADRARAKVFAQKSREARILCEGEDSVEGKVMMGFAVNPAGFENFGTTKKWRTDEVPVGLDADDFEKWLWKEK</sequence>
<evidence type="ECO:0000259" key="2">
    <source>
        <dbReference type="PROSITE" id="PS50280"/>
    </source>
</evidence>
<feature type="domain" description="SET" evidence="2">
    <location>
        <begin position="26"/>
        <end position="165"/>
    </location>
</feature>
<dbReference type="SMART" id="SM00317">
    <property type="entry name" value="SET"/>
    <property type="match status" value="1"/>
</dbReference>
<dbReference type="PROSITE" id="PS50280">
    <property type="entry name" value="SET"/>
    <property type="match status" value="1"/>
</dbReference>
<dbReference type="Pfam" id="PF00856">
    <property type="entry name" value="SET"/>
    <property type="match status" value="1"/>
</dbReference>
<dbReference type="InterPro" id="IPR001214">
    <property type="entry name" value="SET_dom"/>
</dbReference>
<dbReference type="Gene3D" id="1.25.40.10">
    <property type="entry name" value="Tetratricopeptide repeat domain"/>
    <property type="match status" value="1"/>
</dbReference>
<dbReference type="InterPro" id="IPR046341">
    <property type="entry name" value="SET_dom_sf"/>
</dbReference>
<dbReference type="PANTHER" id="PTHR47332:SF4">
    <property type="entry name" value="SET DOMAIN-CONTAINING PROTEIN 5"/>
    <property type="match status" value="1"/>
</dbReference>
<dbReference type="CDD" id="cd20071">
    <property type="entry name" value="SET_SMYD"/>
    <property type="match status" value="1"/>
</dbReference>
<evidence type="ECO:0000313" key="3">
    <source>
        <dbReference type="EMBL" id="OCK81202.1"/>
    </source>
</evidence>
<proteinExistence type="predicted"/>
<dbReference type="OrthoDB" id="265717at2759"/>